<protein>
    <submittedName>
        <fullName evidence="2">DUF2514 family protein</fullName>
    </submittedName>
</protein>
<dbReference type="AlphaFoldDB" id="A0A853F7S4"/>
<keyword evidence="3" id="KW-1185">Reference proteome</keyword>
<name>A0A853F7S4_9BURK</name>
<dbReference type="InterPro" id="IPR019659">
    <property type="entry name" value="DUF2514"/>
</dbReference>
<evidence type="ECO:0000313" key="3">
    <source>
        <dbReference type="Proteomes" id="UP000580517"/>
    </source>
</evidence>
<dbReference type="Proteomes" id="UP000580517">
    <property type="component" value="Unassembled WGS sequence"/>
</dbReference>
<dbReference type="RefSeq" id="WP_129967467.1">
    <property type="nucleotide sequence ID" value="NZ_JACCEW010000001.1"/>
</dbReference>
<organism evidence="2 3">
    <name type="scientific">Allopusillimonas soli</name>
    <dbReference type="NCBI Taxonomy" id="659016"/>
    <lineage>
        <taxon>Bacteria</taxon>
        <taxon>Pseudomonadati</taxon>
        <taxon>Pseudomonadota</taxon>
        <taxon>Betaproteobacteria</taxon>
        <taxon>Burkholderiales</taxon>
        <taxon>Alcaligenaceae</taxon>
        <taxon>Allopusillimonas</taxon>
    </lineage>
</organism>
<evidence type="ECO:0000313" key="2">
    <source>
        <dbReference type="EMBL" id="NYT35582.1"/>
    </source>
</evidence>
<gene>
    <name evidence="2" type="ORF">H0A68_01755</name>
</gene>
<sequence>MTNSRQAQRDKAQQAARSAYADTSAARSNDLGLHKGVDQILADARSRDPTLANGGPLAGSTLDLLAYMLGQSIERNVELTAYAGKARISGLTCERTCMEIISSDGY</sequence>
<feature type="region of interest" description="Disordered" evidence="1">
    <location>
        <begin position="1"/>
        <end position="27"/>
    </location>
</feature>
<feature type="compositionally biased region" description="Low complexity" evidence="1">
    <location>
        <begin position="13"/>
        <end position="27"/>
    </location>
</feature>
<dbReference type="Pfam" id="PF10721">
    <property type="entry name" value="DUF2514"/>
    <property type="match status" value="1"/>
</dbReference>
<reference evidence="2 3" key="1">
    <citation type="submission" date="2020-07" db="EMBL/GenBank/DDBJ databases">
        <title>Taxonomic revisions and descriptions of new bacterial species based on genomic comparisons in the high-G+C-content subgroup of the family Alcaligenaceae.</title>
        <authorList>
            <person name="Szabo A."/>
            <person name="Felfoldi T."/>
        </authorList>
    </citation>
    <scope>NUCLEOTIDE SEQUENCE [LARGE SCALE GENOMIC DNA]</scope>
    <source>
        <strain evidence="2 3">DSM 25264</strain>
    </source>
</reference>
<dbReference type="EMBL" id="JACCEW010000001">
    <property type="protein sequence ID" value="NYT35582.1"/>
    <property type="molecule type" value="Genomic_DNA"/>
</dbReference>
<proteinExistence type="predicted"/>
<evidence type="ECO:0000256" key="1">
    <source>
        <dbReference type="SAM" id="MobiDB-lite"/>
    </source>
</evidence>
<comment type="caution">
    <text evidence="2">The sequence shown here is derived from an EMBL/GenBank/DDBJ whole genome shotgun (WGS) entry which is preliminary data.</text>
</comment>
<accession>A0A853F7S4</accession>